<comment type="similarity">
    <text evidence="2 5">Belongs to the pseudouridine synthase TruB family. Type 1 subfamily.</text>
</comment>
<dbReference type="SUPFAM" id="SSF55120">
    <property type="entry name" value="Pseudouridine synthase"/>
    <property type="match status" value="1"/>
</dbReference>
<feature type="domain" description="tRNA pseudouridylate synthase B C-terminal" evidence="7">
    <location>
        <begin position="173"/>
        <end position="216"/>
    </location>
</feature>
<evidence type="ECO:0000313" key="8">
    <source>
        <dbReference type="EMBL" id="OGF82345.1"/>
    </source>
</evidence>
<comment type="catalytic activity">
    <reaction evidence="1 5">
        <text>uridine(55) in tRNA = pseudouridine(55) in tRNA</text>
        <dbReference type="Rhea" id="RHEA:42532"/>
        <dbReference type="Rhea" id="RHEA-COMP:10101"/>
        <dbReference type="Rhea" id="RHEA-COMP:10102"/>
        <dbReference type="ChEBI" id="CHEBI:65314"/>
        <dbReference type="ChEBI" id="CHEBI:65315"/>
        <dbReference type="EC" id="5.4.99.25"/>
    </reaction>
</comment>
<evidence type="ECO:0000256" key="1">
    <source>
        <dbReference type="ARBA" id="ARBA00000385"/>
    </source>
</evidence>
<sequence>MLNGYFLINKPAGMTSHDVVDFVRKRMGTRQVGHAGTLDPLAEGLLIVLVGEYTKKSEEFMKLPKTYSATFRLGVQSDTHDMEGEIKTRKDFIVPTEEGIEKVLESFRGNIKQTPPQFSAIKINGKKAYNEARAGREVALLPREINISRLEIISYKFPDLDLKIDCSSGTYIRALARDIGEALGTGAVMARLKREAIGQYNLKDAVNLDDVDEKTLRNSDTHRQP</sequence>
<dbReference type="InterPro" id="IPR020103">
    <property type="entry name" value="PsdUridine_synth_cat_dom_sf"/>
</dbReference>
<comment type="caution">
    <text evidence="8">The sequence shown here is derived from an EMBL/GenBank/DDBJ whole genome shotgun (WGS) entry which is preliminary data.</text>
</comment>
<dbReference type="InterPro" id="IPR032819">
    <property type="entry name" value="TruB_C"/>
</dbReference>
<dbReference type="Gene3D" id="3.30.2350.10">
    <property type="entry name" value="Pseudouridine synthase"/>
    <property type="match status" value="1"/>
</dbReference>
<gene>
    <name evidence="5" type="primary">truB</name>
    <name evidence="8" type="ORF">A3B18_00110</name>
</gene>
<dbReference type="Proteomes" id="UP000178684">
    <property type="component" value="Unassembled WGS sequence"/>
</dbReference>
<name>A0A1F5X346_9BACT</name>
<evidence type="ECO:0000256" key="2">
    <source>
        <dbReference type="ARBA" id="ARBA00005642"/>
    </source>
</evidence>
<dbReference type="EC" id="5.4.99.25" evidence="5"/>
<dbReference type="GO" id="GO:0160148">
    <property type="term" value="F:tRNA pseudouridine(55) synthase activity"/>
    <property type="evidence" value="ECO:0007669"/>
    <property type="project" value="UniProtKB-EC"/>
</dbReference>
<feature type="domain" description="Pseudouridine synthase II N-terminal" evidence="6">
    <location>
        <begin position="24"/>
        <end position="172"/>
    </location>
</feature>
<comment type="function">
    <text evidence="5">Responsible for synthesis of pseudouridine from uracil-55 in the psi GC loop of transfer RNAs.</text>
</comment>
<feature type="active site" description="Nucleophile" evidence="5">
    <location>
        <position position="39"/>
    </location>
</feature>
<dbReference type="PANTHER" id="PTHR13767:SF2">
    <property type="entry name" value="PSEUDOURIDYLATE SYNTHASE TRUB1"/>
    <property type="match status" value="1"/>
</dbReference>
<evidence type="ECO:0000256" key="5">
    <source>
        <dbReference type="HAMAP-Rule" id="MF_01080"/>
    </source>
</evidence>
<keyword evidence="3 5" id="KW-0819">tRNA processing</keyword>
<reference evidence="8 9" key="1">
    <citation type="journal article" date="2016" name="Nat. Commun.">
        <title>Thousands of microbial genomes shed light on interconnected biogeochemical processes in an aquifer system.</title>
        <authorList>
            <person name="Anantharaman K."/>
            <person name="Brown C.T."/>
            <person name="Hug L.A."/>
            <person name="Sharon I."/>
            <person name="Castelle C.J."/>
            <person name="Probst A.J."/>
            <person name="Thomas B.C."/>
            <person name="Singh A."/>
            <person name="Wilkins M.J."/>
            <person name="Karaoz U."/>
            <person name="Brodie E.L."/>
            <person name="Williams K.H."/>
            <person name="Hubbard S.S."/>
            <person name="Banfield J.F."/>
        </authorList>
    </citation>
    <scope>NUCLEOTIDE SEQUENCE [LARGE SCALE GENOMIC DNA]</scope>
</reference>
<dbReference type="GO" id="GO:0003723">
    <property type="term" value="F:RNA binding"/>
    <property type="evidence" value="ECO:0007669"/>
    <property type="project" value="InterPro"/>
</dbReference>
<organism evidence="8 9">
    <name type="scientific">Candidatus Giovannonibacteria bacterium RIFCSPLOWO2_01_FULL_46_13</name>
    <dbReference type="NCBI Taxonomy" id="1798352"/>
    <lineage>
        <taxon>Bacteria</taxon>
        <taxon>Candidatus Giovannoniibacteriota</taxon>
    </lineage>
</organism>
<dbReference type="InterPro" id="IPR014780">
    <property type="entry name" value="tRNA_psdUridine_synth_TruB"/>
</dbReference>
<dbReference type="EMBL" id="MFIE01000022">
    <property type="protein sequence ID" value="OGF82345.1"/>
    <property type="molecule type" value="Genomic_DNA"/>
</dbReference>
<dbReference type="HAMAP" id="MF_01080">
    <property type="entry name" value="TruB_bact"/>
    <property type="match status" value="1"/>
</dbReference>
<dbReference type="Pfam" id="PF01509">
    <property type="entry name" value="TruB_N"/>
    <property type="match status" value="1"/>
</dbReference>
<dbReference type="GO" id="GO:0031119">
    <property type="term" value="P:tRNA pseudouridine synthesis"/>
    <property type="evidence" value="ECO:0007669"/>
    <property type="project" value="UniProtKB-UniRule"/>
</dbReference>
<dbReference type="AlphaFoldDB" id="A0A1F5X346"/>
<evidence type="ECO:0000259" key="6">
    <source>
        <dbReference type="Pfam" id="PF01509"/>
    </source>
</evidence>
<dbReference type="Pfam" id="PF16198">
    <property type="entry name" value="TruB_C_2"/>
    <property type="match status" value="1"/>
</dbReference>
<dbReference type="InterPro" id="IPR002501">
    <property type="entry name" value="PsdUridine_synth_N"/>
</dbReference>
<proteinExistence type="inferred from homology"/>
<evidence type="ECO:0000259" key="7">
    <source>
        <dbReference type="Pfam" id="PF16198"/>
    </source>
</evidence>
<dbReference type="PANTHER" id="PTHR13767">
    <property type="entry name" value="TRNA-PSEUDOURIDINE SYNTHASE"/>
    <property type="match status" value="1"/>
</dbReference>
<evidence type="ECO:0000313" key="9">
    <source>
        <dbReference type="Proteomes" id="UP000178684"/>
    </source>
</evidence>
<dbReference type="NCBIfam" id="TIGR00431">
    <property type="entry name" value="TruB"/>
    <property type="match status" value="1"/>
</dbReference>
<dbReference type="CDD" id="cd02573">
    <property type="entry name" value="PseudoU_synth_EcTruB"/>
    <property type="match status" value="1"/>
</dbReference>
<dbReference type="GO" id="GO:1990481">
    <property type="term" value="P:mRNA pseudouridine synthesis"/>
    <property type="evidence" value="ECO:0007669"/>
    <property type="project" value="TreeGrafter"/>
</dbReference>
<accession>A0A1F5X346</accession>
<protein>
    <recommendedName>
        <fullName evidence="5">tRNA pseudouridine synthase B</fullName>
        <ecNumber evidence="5">5.4.99.25</ecNumber>
    </recommendedName>
    <alternativeName>
        <fullName evidence="5">tRNA pseudouridine(55) synthase</fullName>
        <shortName evidence="5">Psi55 synthase</shortName>
    </alternativeName>
    <alternativeName>
        <fullName evidence="5">tRNA pseudouridylate synthase</fullName>
    </alternativeName>
    <alternativeName>
        <fullName evidence="5">tRNA-uridine isomerase</fullName>
    </alternativeName>
</protein>
<keyword evidence="4 5" id="KW-0413">Isomerase</keyword>
<evidence type="ECO:0000256" key="4">
    <source>
        <dbReference type="ARBA" id="ARBA00023235"/>
    </source>
</evidence>
<evidence type="ECO:0000256" key="3">
    <source>
        <dbReference type="ARBA" id="ARBA00022694"/>
    </source>
</evidence>